<evidence type="ECO:0000259" key="13">
    <source>
        <dbReference type="Pfam" id="PF03717"/>
    </source>
</evidence>
<evidence type="ECO:0000256" key="2">
    <source>
        <dbReference type="ARBA" id="ARBA00004236"/>
    </source>
</evidence>
<evidence type="ECO:0000256" key="5">
    <source>
        <dbReference type="ARBA" id="ARBA00022692"/>
    </source>
</evidence>
<dbReference type="InterPro" id="IPR001460">
    <property type="entry name" value="PCN-bd_Tpept"/>
</dbReference>
<dbReference type="Gene3D" id="3.90.1310.10">
    <property type="entry name" value="Penicillin-binding protein 2a (Domain 2)"/>
    <property type="match status" value="1"/>
</dbReference>
<comment type="similarity">
    <text evidence="3">Belongs to the transpeptidase family.</text>
</comment>
<evidence type="ECO:0000256" key="9">
    <source>
        <dbReference type="ARBA" id="ARBA00023136"/>
    </source>
</evidence>
<evidence type="ECO:0000256" key="11">
    <source>
        <dbReference type="SAM" id="Phobius"/>
    </source>
</evidence>
<dbReference type="GO" id="GO:0008360">
    <property type="term" value="P:regulation of cell shape"/>
    <property type="evidence" value="ECO:0007669"/>
    <property type="project" value="UniProtKB-KW"/>
</dbReference>
<dbReference type="Gene3D" id="3.40.710.10">
    <property type="entry name" value="DD-peptidase/beta-lactamase superfamily"/>
    <property type="match status" value="1"/>
</dbReference>
<sequence length="693" mass="75495">MARSRLRKAKAGNPEKPVERSLTWRANFLYGMTFLACLSLILRLGYLQIARGEEFRQTAATAREDTIPVLPARGRIYDANGNLLAYDKPAYALYLANDRSLKPQFPAIAAKLAPVLKVKESDLLETMQKQTYLSQIELATGLTDQQLAWVEEHRSELPGVDVMVESQRTYPYGVLAGQVLGYTGPITAETKAHYVDELGYLQTQKVGVAGLELQYESVLQGKKGKQIVQVNSNGNPIQTLDYDPAPVPGANLQLTLDGHLQAIAQQALMDAVEKSKYSENIHDAEAVVLDVKTGGVLAMVSYPYLDPNWYIGGSKTLNPHLHYLATSGAQLNNVIQSPRTPGSTVKMANLVTALKNGIVTPNTVFQDHTITRIGADARLSDNGEYHGLVTPVKAIAVSCDTFFYEVGLWLGKWMGADASSGGGFTGASSYREWLNTQFARGITTLFQGERDFGLGAKTGIDLPYEAQGRFYVEDSRKQMQRVQLDLDKAEASLKKNGSYPLYGSPADLAFAGIGQTQQFTPIELAQYVATIANNGVRLQPHLVAKIVPQDGSPPQEIKPVVQAKLNIPAQYLKIVQEGMHEATTVGTAAGAFQGAPYAAAGKTGTAQITEGGVNMDNSVFVGYAPFDNPQIAVCVMVPGAGYGAETAAPVARQLMDAYFQEHHQFFPKEQWSDTQIPADYKMWSSYVKPEQAK</sequence>
<feature type="domain" description="Penicillin-binding protein dimerisation" evidence="13">
    <location>
        <begin position="71"/>
        <end position="240"/>
    </location>
</feature>
<evidence type="ECO:0000313" key="15">
    <source>
        <dbReference type="Proteomes" id="UP000183508"/>
    </source>
</evidence>
<dbReference type="SUPFAM" id="SSF56601">
    <property type="entry name" value="beta-lactamase/transpeptidase-like"/>
    <property type="match status" value="1"/>
</dbReference>
<dbReference type="AlphaFoldDB" id="A0A1I7JKZ1"/>
<dbReference type="GO" id="GO:0008658">
    <property type="term" value="F:penicillin binding"/>
    <property type="evidence" value="ECO:0007669"/>
    <property type="project" value="InterPro"/>
</dbReference>
<dbReference type="STRING" id="392015.SAMN05421543_110110"/>
<keyword evidence="8 11" id="KW-1133">Transmembrane helix</keyword>
<evidence type="ECO:0000259" key="12">
    <source>
        <dbReference type="Pfam" id="PF00905"/>
    </source>
</evidence>
<dbReference type="GO" id="GO:0005886">
    <property type="term" value="C:plasma membrane"/>
    <property type="evidence" value="ECO:0007669"/>
    <property type="project" value="UniProtKB-SubCell"/>
</dbReference>
<protein>
    <submittedName>
        <fullName evidence="14">Penicillin-binding protein 2</fullName>
    </submittedName>
</protein>
<dbReference type="eggNOG" id="COG0768">
    <property type="taxonomic scope" value="Bacteria"/>
</dbReference>
<name>A0A1I7JKZ1_9BACL</name>
<evidence type="ECO:0000256" key="7">
    <source>
        <dbReference type="ARBA" id="ARBA00022984"/>
    </source>
</evidence>
<dbReference type="InterPro" id="IPR012338">
    <property type="entry name" value="Beta-lactam/transpept-like"/>
</dbReference>
<proteinExistence type="inferred from homology"/>
<keyword evidence="5 11" id="KW-0812">Transmembrane</keyword>
<dbReference type="PANTHER" id="PTHR30627">
    <property type="entry name" value="PEPTIDOGLYCAN D,D-TRANSPEPTIDASE"/>
    <property type="match status" value="1"/>
</dbReference>
<evidence type="ECO:0000313" key="14">
    <source>
        <dbReference type="EMBL" id="SFU85842.1"/>
    </source>
</evidence>
<accession>A0A1I7JKZ1</accession>
<dbReference type="EMBL" id="FPBV01000010">
    <property type="protein sequence ID" value="SFU85842.1"/>
    <property type="molecule type" value="Genomic_DNA"/>
</dbReference>
<dbReference type="Pfam" id="PF03717">
    <property type="entry name" value="PBP_dimer"/>
    <property type="match status" value="1"/>
</dbReference>
<dbReference type="GO" id="GO:0071555">
    <property type="term" value="P:cell wall organization"/>
    <property type="evidence" value="ECO:0007669"/>
    <property type="project" value="UniProtKB-KW"/>
</dbReference>
<dbReference type="InterPro" id="IPR050515">
    <property type="entry name" value="Beta-lactam/transpept"/>
</dbReference>
<dbReference type="Pfam" id="PF00905">
    <property type="entry name" value="Transpeptidase"/>
    <property type="match status" value="1"/>
</dbReference>
<dbReference type="Proteomes" id="UP000183508">
    <property type="component" value="Unassembled WGS sequence"/>
</dbReference>
<gene>
    <name evidence="14" type="ORF">SAMN05421543_110110</name>
</gene>
<reference evidence="15" key="1">
    <citation type="submission" date="2016-10" db="EMBL/GenBank/DDBJ databases">
        <authorList>
            <person name="Varghese N."/>
        </authorList>
    </citation>
    <scope>NUCLEOTIDE SEQUENCE [LARGE SCALE GENOMIC DNA]</scope>
    <source>
        <strain evidence="15">DSM 17980</strain>
    </source>
</reference>
<dbReference type="RefSeq" id="WP_074952589.1">
    <property type="nucleotide sequence ID" value="NZ_FPBV01000010.1"/>
</dbReference>
<keyword evidence="15" id="KW-1185">Reference proteome</keyword>
<dbReference type="InterPro" id="IPR036138">
    <property type="entry name" value="PBP_dimer_sf"/>
</dbReference>
<keyword evidence="7" id="KW-0573">Peptidoglycan synthesis</keyword>
<keyword evidence="9 11" id="KW-0472">Membrane</keyword>
<organism evidence="14 15">
    <name type="scientific">Alicyclobacillus macrosporangiidus</name>
    <dbReference type="NCBI Taxonomy" id="392015"/>
    <lineage>
        <taxon>Bacteria</taxon>
        <taxon>Bacillati</taxon>
        <taxon>Bacillota</taxon>
        <taxon>Bacilli</taxon>
        <taxon>Bacillales</taxon>
        <taxon>Alicyclobacillaceae</taxon>
        <taxon>Alicyclobacillus</taxon>
    </lineage>
</organism>
<evidence type="ECO:0000256" key="4">
    <source>
        <dbReference type="ARBA" id="ARBA00022475"/>
    </source>
</evidence>
<evidence type="ECO:0000256" key="10">
    <source>
        <dbReference type="ARBA" id="ARBA00023316"/>
    </source>
</evidence>
<dbReference type="OrthoDB" id="2378949at2"/>
<dbReference type="PANTHER" id="PTHR30627:SF2">
    <property type="entry name" value="PEPTIDOGLYCAN D,D-TRANSPEPTIDASE MRDA"/>
    <property type="match status" value="1"/>
</dbReference>
<feature type="domain" description="Penicillin-binding protein transpeptidase" evidence="12">
    <location>
        <begin position="286"/>
        <end position="656"/>
    </location>
</feature>
<dbReference type="InterPro" id="IPR005311">
    <property type="entry name" value="PBP_dimer"/>
</dbReference>
<dbReference type="GO" id="GO:0071972">
    <property type="term" value="F:peptidoglycan L,D-transpeptidase activity"/>
    <property type="evidence" value="ECO:0007669"/>
    <property type="project" value="TreeGrafter"/>
</dbReference>
<comment type="subcellular location">
    <subcellularLocation>
        <location evidence="2">Cell membrane</location>
    </subcellularLocation>
    <subcellularLocation>
        <location evidence="1">Membrane</location>
        <topology evidence="1">Single-pass membrane protein</topology>
    </subcellularLocation>
</comment>
<dbReference type="SUPFAM" id="SSF56519">
    <property type="entry name" value="Penicillin binding protein dimerisation domain"/>
    <property type="match status" value="1"/>
</dbReference>
<evidence type="ECO:0000256" key="3">
    <source>
        <dbReference type="ARBA" id="ARBA00007171"/>
    </source>
</evidence>
<evidence type="ECO:0000256" key="1">
    <source>
        <dbReference type="ARBA" id="ARBA00004167"/>
    </source>
</evidence>
<keyword evidence="10" id="KW-0961">Cell wall biogenesis/degradation</keyword>
<keyword evidence="4" id="KW-1003">Cell membrane</keyword>
<evidence type="ECO:0000256" key="8">
    <source>
        <dbReference type="ARBA" id="ARBA00022989"/>
    </source>
</evidence>
<dbReference type="GO" id="GO:0009252">
    <property type="term" value="P:peptidoglycan biosynthetic process"/>
    <property type="evidence" value="ECO:0007669"/>
    <property type="project" value="UniProtKB-KW"/>
</dbReference>
<keyword evidence="6" id="KW-0133">Cell shape</keyword>
<evidence type="ECO:0000256" key="6">
    <source>
        <dbReference type="ARBA" id="ARBA00022960"/>
    </source>
</evidence>
<feature type="transmembrane region" description="Helical" evidence="11">
    <location>
        <begin position="28"/>
        <end position="46"/>
    </location>
</feature>